<sequence length="40" mass="5169">MMTIYHRGKLLSRAWDYEDLREKLEKYRCWFTPLEVRYDR</sequence>
<gene>
    <name evidence="1" type="ORF">J2736_006722</name>
</gene>
<reference evidence="1 2" key="1">
    <citation type="submission" date="2023-07" db="EMBL/GenBank/DDBJ databases">
        <title>Sorghum-associated microbial communities from plants grown in Nebraska, USA.</title>
        <authorList>
            <person name="Schachtman D."/>
        </authorList>
    </citation>
    <scope>NUCLEOTIDE SEQUENCE [LARGE SCALE GENOMIC DNA]</scope>
    <source>
        <strain evidence="1 2">CC258</strain>
    </source>
</reference>
<proteinExistence type="predicted"/>
<accession>A0ABU1P6S2</accession>
<organism evidence="1 2">
    <name type="scientific">Paenibacillus qinlingensis</name>
    <dbReference type="NCBI Taxonomy" id="1837343"/>
    <lineage>
        <taxon>Bacteria</taxon>
        <taxon>Bacillati</taxon>
        <taxon>Bacillota</taxon>
        <taxon>Bacilli</taxon>
        <taxon>Bacillales</taxon>
        <taxon>Paenibacillaceae</taxon>
        <taxon>Paenibacillus</taxon>
    </lineage>
</organism>
<dbReference type="Proteomes" id="UP001267290">
    <property type="component" value="Unassembled WGS sequence"/>
</dbReference>
<evidence type="ECO:0000313" key="2">
    <source>
        <dbReference type="Proteomes" id="UP001267290"/>
    </source>
</evidence>
<keyword evidence="2" id="KW-1185">Reference proteome</keyword>
<protein>
    <submittedName>
        <fullName evidence="1">Uncharacterized protein</fullName>
    </submittedName>
</protein>
<dbReference type="RefSeq" id="WP_310502789.1">
    <property type="nucleotide sequence ID" value="NZ_JAVDSB010000030.1"/>
</dbReference>
<evidence type="ECO:0000313" key="1">
    <source>
        <dbReference type="EMBL" id="MDR6555460.1"/>
    </source>
</evidence>
<comment type="caution">
    <text evidence="1">The sequence shown here is derived from an EMBL/GenBank/DDBJ whole genome shotgun (WGS) entry which is preliminary data.</text>
</comment>
<name>A0ABU1P6S2_9BACL</name>
<dbReference type="EMBL" id="JAVDSB010000030">
    <property type="protein sequence ID" value="MDR6555460.1"/>
    <property type="molecule type" value="Genomic_DNA"/>
</dbReference>